<dbReference type="InterPro" id="IPR001193">
    <property type="entry name" value="MBTPS2"/>
</dbReference>
<dbReference type="EMBL" id="JBHUDD010000132">
    <property type="protein sequence ID" value="MFD1510597.1"/>
    <property type="molecule type" value="Genomic_DNA"/>
</dbReference>
<reference evidence="4" key="1">
    <citation type="journal article" date="2019" name="Int. J. Syst. Evol. Microbiol.">
        <title>The Global Catalogue of Microorganisms (GCM) 10K type strain sequencing project: providing services to taxonomists for standard genome sequencing and annotation.</title>
        <authorList>
            <consortium name="The Broad Institute Genomics Platform"/>
            <consortium name="The Broad Institute Genome Sequencing Center for Infectious Disease"/>
            <person name="Wu L."/>
            <person name="Ma J."/>
        </authorList>
    </citation>
    <scope>NUCLEOTIDE SEQUENCE [LARGE SCALE GENOMIC DNA]</scope>
    <source>
        <strain evidence="4">CGMCC 1.12477</strain>
    </source>
</reference>
<keyword evidence="2" id="KW-0472">Membrane</keyword>
<protein>
    <submittedName>
        <fullName evidence="3">Biotin/lipoyl-binding protein</fullName>
    </submittedName>
</protein>
<evidence type="ECO:0000313" key="4">
    <source>
        <dbReference type="Proteomes" id="UP001597186"/>
    </source>
</evidence>
<dbReference type="SUPFAM" id="SSF111369">
    <property type="entry name" value="HlyD-like secretion proteins"/>
    <property type="match status" value="1"/>
</dbReference>
<keyword evidence="2" id="KW-0812">Transmembrane</keyword>
<gene>
    <name evidence="3" type="ORF">ACFTOW_14495</name>
</gene>
<dbReference type="PANTHER" id="PTHR13325:SF3">
    <property type="entry name" value="MEMBRANE-BOUND TRANSCRIPTION FACTOR SITE-2 PROTEASE"/>
    <property type="match status" value="1"/>
</dbReference>
<dbReference type="PANTHER" id="PTHR13325">
    <property type="entry name" value="PROTEASE M50 MEMBRANE-BOUND TRANSCRIPTION FACTOR SITE 2 PROTEASE"/>
    <property type="match status" value="1"/>
</dbReference>
<keyword evidence="4" id="KW-1185">Reference proteome</keyword>
<keyword evidence="2" id="KW-1133">Transmembrane helix</keyword>
<feature type="transmembrane region" description="Helical" evidence="2">
    <location>
        <begin position="154"/>
        <end position="173"/>
    </location>
</feature>
<feature type="transmembrane region" description="Helical" evidence="2">
    <location>
        <begin position="386"/>
        <end position="406"/>
    </location>
</feature>
<name>A0ABW4EHD5_9RHOB</name>
<keyword evidence="1" id="KW-0175">Coiled coil</keyword>
<feature type="coiled-coil region" evidence="1">
    <location>
        <begin position="493"/>
        <end position="545"/>
    </location>
</feature>
<accession>A0ABW4EHD5</accession>
<organism evidence="3 4">
    <name type="scientific">Lacimonas salitolerans</name>
    <dbReference type="NCBI Taxonomy" id="1323750"/>
    <lineage>
        <taxon>Bacteria</taxon>
        <taxon>Pseudomonadati</taxon>
        <taxon>Pseudomonadota</taxon>
        <taxon>Alphaproteobacteria</taxon>
        <taxon>Rhodobacterales</taxon>
        <taxon>Paracoccaceae</taxon>
        <taxon>Lacimonas</taxon>
    </lineage>
</organism>
<sequence>MSSRTFYDQWHRIASLRVGLRQGVLIRLHSYNDEPWYVLYEAGHGGYFRLRPEFHDMVTGMTPDRTLDETWRAAINQNPDTAPGQQEFFELISALYAANLLYVEGGVDEMRLVDRAHRKKAKKLPARISEFLFFRIPLWDPEPFLRRNQRAISIVYSPLGIVFVACVVLWGAIEFFLAGDRIWVQAQTILQPVNLPILYLAIFATHCLHEISHAALCKYFGGHVRTMGVMLLLFTPLPYADVSAAWAFRDRWQRAFVGAAGIYADIFTCAVATIVWAWTAPGFVNEMAYNLMFVTAVYTLVFNINPLMRFDGYYILADLIDQPNLHQESRNAFQTLWRRVFLREHRTDDGLVTARRRGLLVSFFLSSAIYRTIIMVGIILFVADQYFGVGLIVGFALAYTALVQPLQNALTPMRSPLFMARHARKIRLSGFAVVALFGAFLFLPLPYSRQLDGVIEAARDTAIHTRSGGQVSAVHVAPGSAVAEGQVLIALHNRELELELEAVEAQMQRVRAQASEAITRGSVELEALRERMAMLVSMRAHLENQLAALVIRAPHDGIWVGDDPAQRLGVWVGRGYRFGNVVDEQSHVFLGVIRQESAHGLGSIAAPSLSVRIEGTRGVLHKTADVTIVPYSQRDLPSAVLGAQGRGEMAVSARDPEGRESVEQFFLLKASIDGANAAQMRGKVYTGRTAWVRIELPPRPIGARAAVAVQQFFQRRYQI</sequence>
<evidence type="ECO:0000256" key="1">
    <source>
        <dbReference type="SAM" id="Coils"/>
    </source>
</evidence>
<dbReference type="RefSeq" id="WP_379916920.1">
    <property type="nucleotide sequence ID" value="NZ_JBHUDD010000132.1"/>
</dbReference>
<comment type="caution">
    <text evidence="3">The sequence shown here is derived from an EMBL/GenBank/DDBJ whole genome shotgun (WGS) entry which is preliminary data.</text>
</comment>
<feature type="transmembrane region" description="Helical" evidence="2">
    <location>
        <begin position="287"/>
        <end position="304"/>
    </location>
</feature>
<dbReference type="Proteomes" id="UP001597186">
    <property type="component" value="Unassembled WGS sequence"/>
</dbReference>
<evidence type="ECO:0000256" key="2">
    <source>
        <dbReference type="SAM" id="Phobius"/>
    </source>
</evidence>
<evidence type="ECO:0000313" key="3">
    <source>
        <dbReference type="EMBL" id="MFD1510597.1"/>
    </source>
</evidence>
<feature type="transmembrane region" description="Helical" evidence="2">
    <location>
        <begin position="359"/>
        <end position="380"/>
    </location>
</feature>
<dbReference type="Gene3D" id="2.40.50.100">
    <property type="match status" value="1"/>
</dbReference>
<feature type="transmembrane region" description="Helical" evidence="2">
    <location>
        <begin position="426"/>
        <end position="447"/>
    </location>
</feature>
<dbReference type="Gene3D" id="1.10.287.470">
    <property type="entry name" value="Helix hairpin bin"/>
    <property type="match status" value="1"/>
</dbReference>
<feature type="transmembrane region" description="Helical" evidence="2">
    <location>
        <begin position="228"/>
        <end position="248"/>
    </location>
</feature>
<feature type="transmembrane region" description="Helical" evidence="2">
    <location>
        <begin position="255"/>
        <end position="281"/>
    </location>
</feature>
<proteinExistence type="predicted"/>